<dbReference type="InterPro" id="IPR035659">
    <property type="entry name" value="SPS_C"/>
</dbReference>
<keyword evidence="2" id="KW-0808">Transferase</keyword>
<accession>A0AAD3XY29</accession>
<dbReference type="InterPro" id="IPR006380">
    <property type="entry name" value="SPP-like_dom"/>
</dbReference>
<dbReference type="PANTHER" id="PTHR46039">
    <property type="entry name" value="SUCROSE-PHOSPHATE SYNTHASE 3-RELATED"/>
    <property type="match status" value="1"/>
</dbReference>
<feature type="domain" description="Sucrose phosphatase-like" evidence="3">
    <location>
        <begin position="66"/>
        <end position="214"/>
    </location>
</feature>
<dbReference type="PANTHER" id="PTHR46039:SF5">
    <property type="entry name" value="SUCROSE-PHOSPHATE SYNTHASE 3-RELATED"/>
    <property type="match status" value="1"/>
</dbReference>
<proteinExistence type="predicted"/>
<evidence type="ECO:0000256" key="1">
    <source>
        <dbReference type="ARBA" id="ARBA00022676"/>
    </source>
</evidence>
<gene>
    <name evidence="4" type="ORF">Nepgr_022122</name>
</gene>
<comment type="caution">
    <text evidence="4">The sequence shown here is derived from an EMBL/GenBank/DDBJ whole genome shotgun (WGS) entry which is preliminary data.</text>
</comment>
<organism evidence="4 5">
    <name type="scientific">Nepenthes gracilis</name>
    <name type="common">Slender pitcher plant</name>
    <dbReference type="NCBI Taxonomy" id="150966"/>
    <lineage>
        <taxon>Eukaryota</taxon>
        <taxon>Viridiplantae</taxon>
        <taxon>Streptophyta</taxon>
        <taxon>Embryophyta</taxon>
        <taxon>Tracheophyta</taxon>
        <taxon>Spermatophyta</taxon>
        <taxon>Magnoliopsida</taxon>
        <taxon>eudicotyledons</taxon>
        <taxon>Gunneridae</taxon>
        <taxon>Pentapetalae</taxon>
        <taxon>Caryophyllales</taxon>
        <taxon>Nepenthaceae</taxon>
        <taxon>Nepenthes</taxon>
    </lineage>
</organism>
<protein>
    <recommendedName>
        <fullName evidence="3">Sucrose phosphatase-like domain-containing protein</fullName>
    </recommendedName>
</protein>
<name>A0AAD3XY29_NEPGR</name>
<evidence type="ECO:0000313" key="5">
    <source>
        <dbReference type="Proteomes" id="UP001279734"/>
    </source>
</evidence>
<evidence type="ECO:0000259" key="3">
    <source>
        <dbReference type="Pfam" id="PF05116"/>
    </source>
</evidence>
<dbReference type="EMBL" id="BSYO01000021">
    <property type="protein sequence ID" value="GMH20281.1"/>
    <property type="molecule type" value="Genomic_DNA"/>
</dbReference>
<evidence type="ECO:0000313" key="4">
    <source>
        <dbReference type="EMBL" id="GMH20281.1"/>
    </source>
</evidence>
<reference evidence="4" key="1">
    <citation type="submission" date="2023-05" db="EMBL/GenBank/DDBJ databases">
        <title>Nepenthes gracilis genome sequencing.</title>
        <authorList>
            <person name="Fukushima K."/>
        </authorList>
    </citation>
    <scope>NUCLEOTIDE SEQUENCE</scope>
    <source>
        <strain evidence="4">SING2019-196</strain>
    </source>
</reference>
<keyword evidence="5" id="KW-1185">Reference proteome</keyword>
<evidence type="ECO:0000256" key="2">
    <source>
        <dbReference type="ARBA" id="ARBA00022679"/>
    </source>
</evidence>
<keyword evidence="1" id="KW-0328">Glycosyltransferase</keyword>
<dbReference type="CDD" id="cd16419">
    <property type="entry name" value="HAD_SPS"/>
    <property type="match status" value="1"/>
</dbReference>
<sequence>MVIALDSYDGNGAPDKKMLQVVQEIFKAVRLDAHMEKLTGFALSTAMPVFETIEFLKSGKIRANDFDALICCSGSEVYYPGLYTEEDGKLCPDTDYASHIDYRWGCDGLKKTIWQLMNTQDGSRGDASNQSEGPIVEDLNSSNPHCVSYFIKDSSKATKVDDLRQKLRMRGLRCHPMYCRTSTRMQVIPLLASRAQALRYLFVRWRLNVRQYVRSEDLIRTSGSYVRDDIVPKESPFVAYTSGDAKAGLIADALKQRIFVKLGDLDLLFKDLLDYHLVVKHKLA</sequence>
<dbReference type="Pfam" id="PF05116">
    <property type="entry name" value="S6PP"/>
    <property type="match status" value="1"/>
</dbReference>
<dbReference type="Proteomes" id="UP001279734">
    <property type="component" value="Unassembled WGS sequence"/>
</dbReference>
<dbReference type="GO" id="GO:0016757">
    <property type="term" value="F:glycosyltransferase activity"/>
    <property type="evidence" value="ECO:0007669"/>
    <property type="project" value="UniProtKB-KW"/>
</dbReference>
<dbReference type="AlphaFoldDB" id="A0AAD3XY29"/>
<dbReference type="InterPro" id="IPR044161">
    <property type="entry name" value="SPS"/>
</dbReference>